<evidence type="ECO:0000313" key="3">
    <source>
        <dbReference type="Proteomes" id="UP001299068"/>
    </source>
</evidence>
<dbReference type="Proteomes" id="UP001299068">
    <property type="component" value="Unassembled WGS sequence"/>
</dbReference>
<evidence type="ECO:0000313" key="2">
    <source>
        <dbReference type="EMBL" id="MBY0755341.1"/>
    </source>
</evidence>
<name>A0ABS7KX04_CLOSR</name>
<proteinExistence type="predicted"/>
<evidence type="ECO:0000256" key="1">
    <source>
        <dbReference type="SAM" id="Coils"/>
    </source>
</evidence>
<organism evidence="2 3">
    <name type="scientific">Clostridium sardiniense</name>
    <name type="common">Clostridium absonum</name>
    <dbReference type="NCBI Taxonomy" id="29369"/>
    <lineage>
        <taxon>Bacteria</taxon>
        <taxon>Bacillati</taxon>
        <taxon>Bacillota</taxon>
        <taxon>Clostridia</taxon>
        <taxon>Eubacteriales</taxon>
        <taxon>Clostridiaceae</taxon>
        <taxon>Clostridium</taxon>
    </lineage>
</organism>
<protein>
    <submittedName>
        <fullName evidence="2">Uncharacterized protein</fullName>
    </submittedName>
</protein>
<accession>A0ABS7KX04</accession>
<feature type="coiled-coil region" evidence="1">
    <location>
        <begin position="184"/>
        <end position="214"/>
    </location>
</feature>
<dbReference type="EMBL" id="JAIKTU010000005">
    <property type="protein sequence ID" value="MBY0755341.1"/>
    <property type="molecule type" value="Genomic_DNA"/>
</dbReference>
<reference evidence="2 3" key="1">
    <citation type="journal article" date="2021" name="Cell Host Microbe">
        <title>in vivo commensal control of Clostridioides difficile virulence.</title>
        <authorList>
            <person name="Girinathan B.P."/>
            <person name="Dibenedetto N."/>
            <person name="Worley J.N."/>
            <person name="Peltier J."/>
            <person name="Arrieta-Ortiz M.L."/>
            <person name="Rupa Christinal Immanuel S."/>
            <person name="Lavin R."/>
            <person name="Delaney M.L."/>
            <person name="Cummins C."/>
            <person name="Hoffmann M."/>
            <person name="Luo Y."/>
            <person name="Gonzalez-Escalona N."/>
            <person name="Allard M."/>
            <person name="Onderdonk A.B."/>
            <person name="Gerber G.K."/>
            <person name="Sonenshein A.L."/>
            <person name="Baliga N."/>
            <person name="Dupuy B."/>
            <person name="Bry L."/>
        </authorList>
    </citation>
    <scope>NUCLEOTIDE SEQUENCE [LARGE SCALE GENOMIC DNA]</scope>
    <source>
        <strain evidence="2 3">DSM 599</strain>
    </source>
</reference>
<gene>
    <name evidence="2" type="ORF">K5V21_07710</name>
</gene>
<comment type="caution">
    <text evidence="2">The sequence shown here is derived from an EMBL/GenBank/DDBJ whole genome shotgun (WGS) entry which is preliminary data.</text>
</comment>
<dbReference type="RefSeq" id="WP_221860542.1">
    <property type="nucleotide sequence ID" value="NZ_JAIKTU010000005.1"/>
</dbReference>
<sequence length="346" mass="39034">MKKKTLTLIIGGLAVVIVLTAGTLGYKYKEYKKYLVLSRQAIDNKNYYEALKDLQAAANIYDKNSDIKLLQNIISTYEKANESYNKKDYNEAKKYIDEIPKEYEEYSIKEDIDNLKNNIDKVQKGIETVSKDIEKNKEILKTQEFKEGKKDLIKIDTAYATDEQKKEIDNIISEGKKIREEQKKKEEDIKIQKEKEVKEKAAKEKAEKAKEEAKVKSIDSFAATNIPSQGTTQGGSIHVVSPKLGIQFDLPASYRGKYRIEYVNDGMTIYYNKAREGGLLVKIYKGDKSDFVDGGTVSVGGKVFTVGGPMDFNIPPDDPNINEFATLSSGEIGPIKVSETIRPYKG</sequence>
<keyword evidence="1" id="KW-0175">Coiled coil</keyword>
<keyword evidence="3" id="KW-1185">Reference proteome</keyword>